<evidence type="ECO:0000313" key="2">
    <source>
        <dbReference type="Proteomes" id="UP000242188"/>
    </source>
</evidence>
<dbReference type="EMBL" id="NEDP02000942">
    <property type="protein sequence ID" value="OWF54639.1"/>
    <property type="molecule type" value="Genomic_DNA"/>
</dbReference>
<proteinExistence type="predicted"/>
<dbReference type="AlphaFoldDB" id="A0A210R0W1"/>
<accession>A0A210R0W1</accession>
<dbReference type="Proteomes" id="UP000242188">
    <property type="component" value="Unassembled WGS sequence"/>
</dbReference>
<gene>
    <name evidence="1" type="ORF">KP79_PYT04365</name>
</gene>
<sequence>MAELIDLDICSSPQGEVVKVTSNPRANLMFYIHCISNVLDLSEHPANIKKLRDYRNFHLLTDDEIDDLLIISVQFYPAVLIDKCIILNDDKCGKYENRYVALADAHMDYPVVESMTIGGEEYQVMRAMYFTVSFAEEYYYIPMSHFNSRLDILKSSAQRYSDNGTCCTIL</sequence>
<keyword evidence="2" id="KW-1185">Reference proteome</keyword>
<evidence type="ECO:0000313" key="1">
    <source>
        <dbReference type="EMBL" id="OWF54639.1"/>
    </source>
</evidence>
<name>A0A210R0W1_MIZYE</name>
<comment type="caution">
    <text evidence="1">The sequence shown here is derived from an EMBL/GenBank/DDBJ whole genome shotgun (WGS) entry which is preliminary data.</text>
</comment>
<reference evidence="1 2" key="1">
    <citation type="journal article" date="2017" name="Nat. Ecol. Evol.">
        <title>Scallop genome provides insights into evolution of bilaterian karyotype and development.</title>
        <authorList>
            <person name="Wang S."/>
            <person name="Zhang J."/>
            <person name="Jiao W."/>
            <person name="Li J."/>
            <person name="Xun X."/>
            <person name="Sun Y."/>
            <person name="Guo X."/>
            <person name="Huan P."/>
            <person name="Dong B."/>
            <person name="Zhang L."/>
            <person name="Hu X."/>
            <person name="Sun X."/>
            <person name="Wang J."/>
            <person name="Zhao C."/>
            <person name="Wang Y."/>
            <person name="Wang D."/>
            <person name="Huang X."/>
            <person name="Wang R."/>
            <person name="Lv J."/>
            <person name="Li Y."/>
            <person name="Zhang Z."/>
            <person name="Liu B."/>
            <person name="Lu W."/>
            <person name="Hui Y."/>
            <person name="Liang J."/>
            <person name="Zhou Z."/>
            <person name="Hou R."/>
            <person name="Li X."/>
            <person name="Liu Y."/>
            <person name="Li H."/>
            <person name="Ning X."/>
            <person name="Lin Y."/>
            <person name="Zhao L."/>
            <person name="Xing Q."/>
            <person name="Dou J."/>
            <person name="Li Y."/>
            <person name="Mao J."/>
            <person name="Guo H."/>
            <person name="Dou H."/>
            <person name="Li T."/>
            <person name="Mu C."/>
            <person name="Jiang W."/>
            <person name="Fu Q."/>
            <person name="Fu X."/>
            <person name="Miao Y."/>
            <person name="Liu J."/>
            <person name="Yu Q."/>
            <person name="Li R."/>
            <person name="Liao H."/>
            <person name="Li X."/>
            <person name="Kong Y."/>
            <person name="Jiang Z."/>
            <person name="Chourrout D."/>
            <person name="Li R."/>
            <person name="Bao Z."/>
        </authorList>
    </citation>
    <scope>NUCLEOTIDE SEQUENCE [LARGE SCALE GENOMIC DNA]</scope>
    <source>
        <strain evidence="1 2">PY_sf001</strain>
    </source>
</reference>
<organism evidence="1 2">
    <name type="scientific">Mizuhopecten yessoensis</name>
    <name type="common">Japanese scallop</name>
    <name type="synonym">Patinopecten yessoensis</name>
    <dbReference type="NCBI Taxonomy" id="6573"/>
    <lineage>
        <taxon>Eukaryota</taxon>
        <taxon>Metazoa</taxon>
        <taxon>Spiralia</taxon>
        <taxon>Lophotrochozoa</taxon>
        <taxon>Mollusca</taxon>
        <taxon>Bivalvia</taxon>
        <taxon>Autobranchia</taxon>
        <taxon>Pteriomorphia</taxon>
        <taxon>Pectinida</taxon>
        <taxon>Pectinoidea</taxon>
        <taxon>Pectinidae</taxon>
        <taxon>Mizuhopecten</taxon>
    </lineage>
</organism>
<dbReference type="OrthoDB" id="661148at2759"/>
<protein>
    <submittedName>
        <fullName evidence="1">Uncharacterized protein</fullName>
    </submittedName>
</protein>